<dbReference type="InterPro" id="IPR031167">
    <property type="entry name" value="G_OBG"/>
</dbReference>
<evidence type="ECO:0000313" key="4">
    <source>
        <dbReference type="EMBL" id="CCG82996.1"/>
    </source>
</evidence>
<dbReference type="EMBL" id="CAHR02000116">
    <property type="protein sequence ID" value="CCG82996.1"/>
    <property type="molecule type" value="Genomic_DNA"/>
</dbReference>
<dbReference type="STRING" id="1097556.R4XEU2"/>
<dbReference type="Pfam" id="PF01926">
    <property type="entry name" value="MMR_HSR1"/>
    <property type="match status" value="1"/>
</dbReference>
<accession>R4XEU2</accession>
<dbReference type="PRINTS" id="PR00326">
    <property type="entry name" value="GTP1OBG"/>
</dbReference>
<feature type="domain" description="OBG-type G" evidence="3">
    <location>
        <begin position="4"/>
        <end position="277"/>
    </location>
</feature>
<dbReference type="AlphaFoldDB" id="R4XEU2"/>
<dbReference type="FunFam" id="1.10.8.470:FF:000001">
    <property type="entry name" value="GTP-binding protein homolog"/>
    <property type="match status" value="1"/>
</dbReference>
<dbReference type="Proteomes" id="UP000013776">
    <property type="component" value="Unassembled WGS sequence"/>
</dbReference>
<keyword evidence="5" id="KW-1185">Reference proteome</keyword>
<dbReference type="Gene3D" id="1.10.8.470">
    <property type="match status" value="1"/>
</dbReference>
<keyword evidence="2" id="KW-0342">GTP-binding</keyword>
<protein>
    <submittedName>
        <fullName evidence="4">Uncharacterized GTP-binding protein C428.15</fullName>
    </submittedName>
</protein>
<dbReference type="PANTHER" id="PTHR23305">
    <property type="entry name" value="OBG GTPASE FAMILY"/>
    <property type="match status" value="1"/>
</dbReference>
<evidence type="ECO:0000256" key="1">
    <source>
        <dbReference type="ARBA" id="ARBA00022741"/>
    </source>
</evidence>
<dbReference type="GO" id="GO:0016887">
    <property type="term" value="F:ATP hydrolysis activity"/>
    <property type="evidence" value="ECO:0007669"/>
    <property type="project" value="TreeGrafter"/>
</dbReference>
<comment type="caution">
    <text evidence="4">The sequence shown here is derived from an EMBL/GenBank/DDBJ whole genome shotgun (WGS) entry which is preliminary data.</text>
</comment>
<dbReference type="GO" id="GO:0005525">
    <property type="term" value="F:GTP binding"/>
    <property type="evidence" value="ECO:0007669"/>
    <property type="project" value="UniProtKB-KW"/>
</dbReference>
<dbReference type="InterPro" id="IPR027417">
    <property type="entry name" value="P-loop_NTPase"/>
</dbReference>
<dbReference type="InterPro" id="IPR006073">
    <property type="entry name" value="GTP-bd"/>
</dbReference>
<dbReference type="PROSITE" id="PS51710">
    <property type="entry name" value="G_OBG"/>
    <property type="match status" value="1"/>
</dbReference>
<dbReference type="CDD" id="cd01899">
    <property type="entry name" value="Ygr210"/>
    <property type="match status" value="1"/>
</dbReference>
<dbReference type="VEuPathDB" id="FungiDB:TAPDE_003135"/>
<dbReference type="PANTHER" id="PTHR23305:SF1">
    <property type="entry name" value="OBG-TYPE G DOMAIN-CONTAINING PROTEIN"/>
    <property type="match status" value="1"/>
</dbReference>
<dbReference type="Pfam" id="PF08438">
    <property type="entry name" value="YGR210-like_G4"/>
    <property type="match status" value="1"/>
</dbReference>
<reference evidence="4 5" key="1">
    <citation type="journal article" date="2013" name="MBio">
        <title>Genome sequencing of the plant pathogen Taphrina deformans, the causal agent of peach leaf curl.</title>
        <authorList>
            <person name="Cisse O.H."/>
            <person name="Almeida J.M.G.C.F."/>
            <person name="Fonseca A."/>
            <person name="Kumar A.A."/>
            <person name="Salojaervi J."/>
            <person name="Overmyer K."/>
            <person name="Hauser P.M."/>
            <person name="Pagni M."/>
        </authorList>
    </citation>
    <scope>NUCLEOTIDE SEQUENCE [LARGE SCALE GENOMIC DNA]</scope>
    <source>
        <strain evidence="5">PYCC 5710 / ATCC 11124 / CBS 356.35 / IMI 108563 / JCM 9778 / NBRC 8474</strain>
    </source>
</reference>
<proteinExistence type="predicted"/>
<name>R4XEU2_TAPDE</name>
<sequence length="388" mass="43113">MKDPLIAFVGKPSSGKSTTLNALCNEEVAKMGAFPFTTIEPNQGVGFLQVECACARFKKQAQCRPLYGSCIDGRRRIPVQLLDVAGLIPGAHEGKGLGNKFLDNLRVADCLVHVVDSSGTTDETGKVCRGYDPYKDVAWLKTEIVLWIFNNLKTKWGSIIRRHIATKSNAIDTIQNQFSGYGSKPLMLQKAFDKLALNSEAARIEHWTMDQVKDMVSAFVDVRFPTVISLNKIDHPDSDQNIAKIAKHQDPKTLVLTSSITEIFLRKLAKQNFIKYEEGTEFLDTIEDLGPDSGLKDMDEKTKTRIENARDMVLYRHGSTGVVSILQKAVEMMELTPVWIVRNINTFAHNEKNDGVFREVGLAKIGSRIGDIGKSIHGGEIVFIETGK</sequence>
<dbReference type="eggNOG" id="KOG1491">
    <property type="taxonomic scope" value="Eukaryota"/>
</dbReference>
<evidence type="ECO:0000259" key="3">
    <source>
        <dbReference type="PROSITE" id="PS51710"/>
    </source>
</evidence>
<dbReference type="OrthoDB" id="545683at2759"/>
<evidence type="ECO:0000256" key="2">
    <source>
        <dbReference type="ARBA" id="ARBA00023134"/>
    </source>
</evidence>
<dbReference type="GO" id="GO:0005737">
    <property type="term" value="C:cytoplasm"/>
    <property type="evidence" value="ECO:0007669"/>
    <property type="project" value="TreeGrafter"/>
</dbReference>
<evidence type="ECO:0000313" key="5">
    <source>
        <dbReference type="Proteomes" id="UP000013776"/>
    </source>
</evidence>
<dbReference type="InterPro" id="IPR013646">
    <property type="entry name" value="YGR210-like_G4"/>
</dbReference>
<gene>
    <name evidence="4" type="ORF">TAPDE_003135</name>
</gene>
<organism evidence="4 5">
    <name type="scientific">Taphrina deformans (strain PYCC 5710 / ATCC 11124 / CBS 356.35 / IMI 108563 / JCM 9778 / NBRC 8474)</name>
    <name type="common">Peach leaf curl fungus</name>
    <name type="synonym">Lalaria deformans</name>
    <dbReference type="NCBI Taxonomy" id="1097556"/>
    <lineage>
        <taxon>Eukaryota</taxon>
        <taxon>Fungi</taxon>
        <taxon>Dikarya</taxon>
        <taxon>Ascomycota</taxon>
        <taxon>Taphrinomycotina</taxon>
        <taxon>Taphrinomycetes</taxon>
        <taxon>Taphrinales</taxon>
        <taxon>Taphrinaceae</taxon>
        <taxon>Taphrina</taxon>
    </lineage>
</organism>
<dbReference type="Gene3D" id="3.40.50.300">
    <property type="entry name" value="P-loop containing nucleotide triphosphate hydrolases"/>
    <property type="match status" value="1"/>
</dbReference>
<keyword evidence="1" id="KW-0547">Nucleotide-binding</keyword>
<dbReference type="SUPFAM" id="SSF52540">
    <property type="entry name" value="P-loop containing nucleoside triphosphate hydrolases"/>
    <property type="match status" value="1"/>
</dbReference>